<accession>A0A5B0RMU4</accession>
<protein>
    <submittedName>
        <fullName evidence="1">Uncharacterized protein</fullName>
    </submittedName>
</protein>
<name>A0A5B0RMU4_PUCGR</name>
<dbReference type="EMBL" id="VDEP01000171">
    <property type="protein sequence ID" value="KAA1126458.1"/>
    <property type="molecule type" value="Genomic_DNA"/>
</dbReference>
<gene>
    <name evidence="1" type="ORF">PGTUg99_017219</name>
</gene>
<reference evidence="1 2" key="1">
    <citation type="submission" date="2019-05" db="EMBL/GenBank/DDBJ databases">
        <title>Emergence of the Ug99 lineage of the wheat stem rust pathogen through somatic hybridization.</title>
        <authorList>
            <person name="Li F."/>
            <person name="Upadhyaya N.M."/>
            <person name="Sperschneider J."/>
            <person name="Matny O."/>
            <person name="Nguyen-Phuc H."/>
            <person name="Mago R."/>
            <person name="Raley C."/>
            <person name="Miller M.E."/>
            <person name="Silverstein K.A.T."/>
            <person name="Henningsen E."/>
            <person name="Hirsch C.D."/>
            <person name="Visser B."/>
            <person name="Pretorius Z.A."/>
            <person name="Steffenson B.J."/>
            <person name="Schwessinger B."/>
            <person name="Dodds P.N."/>
            <person name="Figueroa M."/>
        </authorList>
    </citation>
    <scope>NUCLEOTIDE SEQUENCE [LARGE SCALE GENOMIC DNA]</scope>
    <source>
        <strain evidence="1 2">Ug99</strain>
    </source>
</reference>
<dbReference type="AlphaFoldDB" id="A0A5B0RMU4"/>
<evidence type="ECO:0000313" key="2">
    <source>
        <dbReference type="Proteomes" id="UP000325313"/>
    </source>
</evidence>
<proteinExistence type="predicted"/>
<comment type="caution">
    <text evidence="1">The sequence shown here is derived from an EMBL/GenBank/DDBJ whole genome shotgun (WGS) entry which is preliminary data.</text>
</comment>
<evidence type="ECO:0000313" key="1">
    <source>
        <dbReference type="EMBL" id="KAA1126458.1"/>
    </source>
</evidence>
<organism evidence="1 2">
    <name type="scientific">Puccinia graminis f. sp. tritici</name>
    <dbReference type="NCBI Taxonomy" id="56615"/>
    <lineage>
        <taxon>Eukaryota</taxon>
        <taxon>Fungi</taxon>
        <taxon>Dikarya</taxon>
        <taxon>Basidiomycota</taxon>
        <taxon>Pucciniomycotina</taxon>
        <taxon>Pucciniomycetes</taxon>
        <taxon>Pucciniales</taxon>
        <taxon>Pucciniaceae</taxon>
        <taxon>Puccinia</taxon>
    </lineage>
</organism>
<sequence>MGKPWPQAELEPAAALSGFRGINFFVSSCDKANLTRKSAVAHRGNIQHFTETRLAFKFLNFPGEKGRERLHSQKNLINMEYPFRLAFVFLLAITLMCRSTTQVMNSHVVAYPDRTNSLRLYTDDSEPRDAIFCYIPEGRTQWRVRNDGDRLVHLRAMRGCSEIDIFRLEPNHEHDVRTVPSTENLNLQIISTSS</sequence>
<dbReference type="Proteomes" id="UP000325313">
    <property type="component" value="Unassembled WGS sequence"/>
</dbReference>